<keyword evidence="4 8" id="KW-0548">Nucleotidyltransferase</keyword>
<gene>
    <name evidence="8" type="primary">pnp</name>
    <name evidence="10" type="ORF">SAMN05660197_1922</name>
</gene>
<dbReference type="SMART" id="SM00322">
    <property type="entry name" value="KH"/>
    <property type="match status" value="1"/>
</dbReference>
<keyword evidence="7 8" id="KW-0694">RNA-binding</keyword>
<dbReference type="PIRSF" id="PIRSF005499">
    <property type="entry name" value="PNPase"/>
    <property type="match status" value="1"/>
</dbReference>
<accession>A0A1W1WUT1</accession>
<comment type="subcellular location">
    <subcellularLocation>
        <location evidence="8">Cytoplasm</location>
    </subcellularLocation>
</comment>
<dbReference type="Proteomes" id="UP000192602">
    <property type="component" value="Unassembled WGS sequence"/>
</dbReference>
<dbReference type="Pfam" id="PF03726">
    <property type="entry name" value="PNPase"/>
    <property type="match status" value="1"/>
</dbReference>
<dbReference type="SMART" id="SM00316">
    <property type="entry name" value="S1"/>
    <property type="match status" value="1"/>
</dbReference>
<organism evidence="10 11">
    <name type="scientific">Nitratiruptor tergarcus DSM 16512</name>
    <dbReference type="NCBI Taxonomy" id="1069081"/>
    <lineage>
        <taxon>Bacteria</taxon>
        <taxon>Pseudomonadati</taxon>
        <taxon>Campylobacterota</taxon>
        <taxon>Epsilonproteobacteria</taxon>
        <taxon>Nautiliales</taxon>
        <taxon>Nitratiruptoraceae</taxon>
        <taxon>Nitratiruptor</taxon>
    </lineage>
</organism>
<evidence type="ECO:0000256" key="7">
    <source>
        <dbReference type="ARBA" id="ARBA00022884"/>
    </source>
</evidence>
<dbReference type="RefSeq" id="WP_084276461.1">
    <property type="nucleotide sequence ID" value="NZ_AP026671.1"/>
</dbReference>
<dbReference type="InterPro" id="IPR001247">
    <property type="entry name" value="ExoRNase_PH_dom1"/>
</dbReference>
<dbReference type="OrthoDB" id="9804305at2"/>
<dbReference type="Gene3D" id="2.40.50.140">
    <property type="entry name" value="Nucleic acid-binding proteins"/>
    <property type="match status" value="1"/>
</dbReference>
<feature type="binding site" evidence="8">
    <location>
        <position position="517"/>
    </location>
    <ligand>
        <name>Mg(2+)</name>
        <dbReference type="ChEBI" id="CHEBI:18420"/>
    </ligand>
</feature>
<feature type="domain" description="S1 motif" evidence="9">
    <location>
        <begin position="660"/>
        <end position="727"/>
    </location>
</feature>
<dbReference type="SUPFAM" id="SSF55666">
    <property type="entry name" value="Ribonuclease PH domain 2-like"/>
    <property type="match status" value="2"/>
</dbReference>
<dbReference type="Pfam" id="PF01138">
    <property type="entry name" value="RNase_PH"/>
    <property type="match status" value="2"/>
</dbReference>
<dbReference type="InterPro" id="IPR027408">
    <property type="entry name" value="PNPase/RNase_PH_dom_sf"/>
</dbReference>
<feature type="binding site" evidence="8">
    <location>
        <position position="523"/>
    </location>
    <ligand>
        <name>Mg(2+)</name>
        <dbReference type="ChEBI" id="CHEBI:18420"/>
    </ligand>
</feature>
<dbReference type="PROSITE" id="PS50126">
    <property type="entry name" value="S1"/>
    <property type="match status" value="1"/>
</dbReference>
<keyword evidence="2 8" id="KW-0963">Cytoplasm</keyword>
<dbReference type="InterPro" id="IPR012162">
    <property type="entry name" value="PNPase"/>
</dbReference>
<dbReference type="GO" id="GO:0005829">
    <property type="term" value="C:cytosol"/>
    <property type="evidence" value="ECO:0007669"/>
    <property type="project" value="TreeGrafter"/>
</dbReference>
<dbReference type="SUPFAM" id="SSF54791">
    <property type="entry name" value="Eukaryotic type KH-domain (KH-domain type I)"/>
    <property type="match status" value="1"/>
</dbReference>
<dbReference type="InterPro" id="IPR036612">
    <property type="entry name" value="KH_dom_type_1_sf"/>
</dbReference>
<dbReference type="InterPro" id="IPR015848">
    <property type="entry name" value="PNPase_PH_RNA-bd_bac/org-type"/>
</dbReference>
<comment type="cofactor">
    <cofactor evidence="8">
        <name>Mg(2+)</name>
        <dbReference type="ChEBI" id="CHEBI:18420"/>
    </cofactor>
</comment>
<dbReference type="STRING" id="1069081.SAMN05660197_1922"/>
<comment type="similarity">
    <text evidence="1 8">Belongs to the polyribonucleotide nucleotidyltransferase family.</text>
</comment>
<keyword evidence="3 8" id="KW-0808">Transferase</keyword>
<dbReference type="SUPFAM" id="SSF54211">
    <property type="entry name" value="Ribosomal protein S5 domain 2-like"/>
    <property type="match status" value="2"/>
</dbReference>
<dbReference type="FunFam" id="3.30.230.70:FF:000026">
    <property type="entry name" value="Polyribonucleotide nucleotidyltransferase"/>
    <property type="match status" value="1"/>
</dbReference>
<dbReference type="CDD" id="cd02393">
    <property type="entry name" value="KH-I_PNPase"/>
    <property type="match status" value="1"/>
</dbReference>
<name>A0A1W1WUT1_9BACT</name>
<evidence type="ECO:0000313" key="11">
    <source>
        <dbReference type="Proteomes" id="UP000192602"/>
    </source>
</evidence>
<evidence type="ECO:0000256" key="8">
    <source>
        <dbReference type="HAMAP-Rule" id="MF_01595"/>
    </source>
</evidence>
<dbReference type="InterPro" id="IPR004088">
    <property type="entry name" value="KH_dom_type_1"/>
</dbReference>
<evidence type="ECO:0000313" key="10">
    <source>
        <dbReference type="EMBL" id="SMC10084.1"/>
    </source>
</evidence>
<evidence type="ECO:0000256" key="1">
    <source>
        <dbReference type="ARBA" id="ARBA00007404"/>
    </source>
</evidence>
<dbReference type="GO" id="GO:0003723">
    <property type="term" value="F:RNA binding"/>
    <property type="evidence" value="ECO:0007669"/>
    <property type="project" value="UniProtKB-UniRule"/>
</dbReference>
<evidence type="ECO:0000256" key="6">
    <source>
        <dbReference type="ARBA" id="ARBA00022842"/>
    </source>
</evidence>
<dbReference type="SUPFAM" id="SSF50249">
    <property type="entry name" value="Nucleic acid-binding proteins"/>
    <property type="match status" value="1"/>
</dbReference>
<dbReference type="GO" id="GO:0000175">
    <property type="term" value="F:3'-5'-RNA exonuclease activity"/>
    <property type="evidence" value="ECO:0007669"/>
    <property type="project" value="TreeGrafter"/>
</dbReference>
<dbReference type="EC" id="2.7.7.8" evidence="8"/>
<dbReference type="Pfam" id="PF03725">
    <property type="entry name" value="RNase_PH_C"/>
    <property type="match status" value="2"/>
</dbReference>
<keyword evidence="5 8" id="KW-0479">Metal-binding</keyword>
<dbReference type="Gene3D" id="3.30.1370.10">
    <property type="entry name" value="K Homology domain, type 1"/>
    <property type="match status" value="1"/>
</dbReference>
<sequence>MKCRFEFEMDNLKEIYEIGEVARQANGAVLLRSGKTVMLATVVLDEEPVEEDFLPLTVQYIEKSYAAGKIPGGFVKREQKPGDFETLTARVVDRALRPLFPKGFLYPVVITVMVLSADKESDLQVLALKAASAALYVSDIPIRQAVSGIRVAKIDEEVVFNPTLEQLKESTLDLYLAGTKDDLLMIEMASLGTYRTEVVPTTPVDPFMDPTLAEEVIMIKEPNEVDEEELVKLIEEGKKLLNRECEEYEKYFIESAKPMRELPLASETIDENIWIYIDEIYKEDIKDAVTAMAKSERNQLLRDIAKKIAEDDVAKEQGWEFEIIYKVVEKYKRKIVREMILNERKRADGRGLKDVRPIDIKTNILPAAHGSCLFTRGETQALVVCTIGEKTDAQMFENLTSSGPEYEHFMVHYNFPPFSVGEAKPIGAPGRRELGHGNLARRALEPVVDVPEEKTYRLVSEILESNGSSSMATVCGGALALRAANIELADLVAGVAMGLVVEDERYAILTDIMGLEDHDGDMDFKVAGTHKGVTAMQMDIKLGGIKPEILKEALGQAKEARLHILEIMKKAENEIEINEENLPTTETIFVHPSKVAEIIGQAGKTIKEIIEKFEVTVDIDREKGKVRVTGKSKPKVVAACEHIENITSKPTPEPVKFTSGEILKGRVKRTTSFGAFVELPGGVDGLLHISKLSSGRVERVEDVVESGDEVEVEVLSQKGHKIELALKQVIKKNG</sequence>
<dbReference type="HAMAP" id="MF_01595">
    <property type="entry name" value="PNPase"/>
    <property type="match status" value="1"/>
</dbReference>
<evidence type="ECO:0000256" key="3">
    <source>
        <dbReference type="ARBA" id="ARBA00022679"/>
    </source>
</evidence>
<dbReference type="GO" id="GO:0000287">
    <property type="term" value="F:magnesium ion binding"/>
    <property type="evidence" value="ECO:0007669"/>
    <property type="project" value="UniProtKB-UniRule"/>
</dbReference>
<proteinExistence type="inferred from homology"/>
<dbReference type="PROSITE" id="PS50084">
    <property type="entry name" value="KH_TYPE_1"/>
    <property type="match status" value="1"/>
</dbReference>
<evidence type="ECO:0000256" key="5">
    <source>
        <dbReference type="ARBA" id="ARBA00022723"/>
    </source>
</evidence>
<dbReference type="InterPro" id="IPR015847">
    <property type="entry name" value="ExoRNase_PH_dom2"/>
</dbReference>
<dbReference type="NCBIfam" id="TIGR03591">
    <property type="entry name" value="polynuc_phos"/>
    <property type="match status" value="1"/>
</dbReference>
<dbReference type="GO" id="GO:0006402">
    <property type="term" value="P:mRNA catabolic process"/>
    <property type="evidence" value="ECO:0007669"/>
    <property type="project" value="UniProtKB-UniRule"/>
</dbReference>
<dbReference type="Gene3D" id="3.30.230.70">
    <property type="entry name" value="GHMP Kinase, N-terminal domain"/>
    <property type="match status" value="2"/>
</dbReference>
<reference evidence="11" key="1">
    <citation type="submission" date="2017-04" db="EMBL/GenBank/DDBJ databases">
        <authorList>
            <person name="Varghese N."/>
            <person name="Submissions S."/>
        </authorList>
    </citation>
    <scope>NUCLEOTIDE SEQUENCE [LARGE SCALE GENOMIC DNA]</scope>
    <source>
        <strain evidence="11">DSM 16512</strain>
    </source>
</reference>
<dbReference type="InterPro" id="IPR012340">
    <property type="entry name" value="NA-bd_OB-fold"/>
</dbReference>
<dbReference type="CDD" id="cd11364">
    <property type="entry name" value="RNase_PH_PNPase_2"/>
    <property type="match status" value="1"/>
</dbReference>
<dbReference type="FunFam" id="3.30.1370.10:FF:000001">
    <property type="entry name" value="Polyribonucleotide nucleotidyltransferase"/>
    <property type="match status" value="1"/>
</dbReference>
<keyword evidence="11" id="KW-1185">Reference proteome</keyword>
<dbReference type="GO" id="GO:0004654">
    <property type="term" value="F:polyribonucleotide nucleotidyltransferase activity"/>
    <property type="evidence" value="ECO:0007669"/>
    <property type="project" value="UniProtKB-UniRule"/>
</dbReference>
<dbReference type="EMBL" id="FWWZ01000001">
    <property type="protein sequence ID" value="SMC10084.1"/>
    <property type="molecule type" value="Genomic_DNA"/>
</dbReference>
<dbReference type="PANTHER" id="PTHR11252:SF0">
    <property type="entry name" value="POLYRIBONUCLEOTIDE NUCLEOTIDYLTRANSFERASE 1, MITOCHONDRIAL"/>
    <property type="match status" value="1"/>
</dbReference>
<evidence type="ECO:0000256" key="4">
    <source>
        <dbReference type="ARBA" id="ARBA00022695"/>
    </source>
</evidence>
<comment type="catalytic activity">
    <reaction evidence="8">
        <text>RNA(n+1) + phosphate = RNA(n) + a ribonucleoside 5'-diphosphate</text>
        <dbReference type="Rhea" id="RHEA:22096"/>
        <dbReference type="Rhea" id="RHEA-COMP:14527"/>
        <dbReference type="Rhea" id="RHEA-COMP:17342"/>
        <dbReference type="ChEBI" id="CHEBI:43474"/>
        <dbReference type="ChEBI" id="CHEBI:57930"/>
        <dbReference type="ChEBI" id="CHEBI:140395"/>
        <dbReference type="EC" id="2.7.7.8"/>
    </reaction>
</comment>
<dbReference type="PANTHER" id="PTHR11252">
    <property type="entry name" value="POLYRIBONUCLEOTIDE NUCLEOTIDYLTRANSFERASE"/>
    <property type="match status" value="1"/>
</dbReference>
<dbReference type="InterPro" id="IPR036345">
    <property type="entry name" value="ExoRNase_PH_dom2_sf"/>
</dbReference>
<dbReference type="InterPro" id="IPR020568">
    <property type="entry name" value="Ribosomal_Su5_D2-typ_SF"/>
</dbReference>
<evidence type="ECO:0000259" key="9">
    <source>
        <dbReference type="PROSITE" id="PS50126"/>
    </source>
</evidence>
<dbReference type="AlphaFoldDB" id="A0A1W1WUT1"/>
<dbReference type="NCBIfam" id="NF008805">
    <property type="entry name" value="PRK11824.1"/>
    <property type="match status" value="1"/>
</dbReference>
<keyword evidence="6 8" id="KW-0460">Magnesium</keyword>
<evidence type="ECO:0000256" key="2">
    <source>
        <dbReference type="ARBA" id="ARBA00022490"/>
    </source>
</evidence>
<dbReference type="InterPro" id="IPR003029">
    <property type="entry name" value="S1_domain"/>
</dbReference>
<dbReference type="Pfam" id="PF00013">
    <property type="entry name" value="KH_1"/>
    <property type="match status" value="1"/>
</dbReference>
<dbReference type="InterPro" id="IPR004087">
    <property type="entry name" value="KH_dom"/>
</dbReference>
<comment type="function">
    <text evidence="8">Involved in mRNA degradation. Catalyzes the phosphorolysis of single-stranded polyribonucleotides processively in the 3'- to 5'-direction.</text>
</comment>
<dbReference type="Pfam" id="PF00575">
    <property type="entry name" value="S1"/>
    <property type="match status" value="1"/>
</dbReference>
<dbReference type="GO" id="GO:0006396">
    <property type="term" value="P:RNA processing"/>
    <property type="evidence" value="ECO:0007669"/>
    <property type="project" value="InterPro"/>
</dbReference>
<protein>
    <recommendedName>
        <fullName evidence="8">Polyribonucleotide nucleotidyltransferase</fullName>
        <ecNumber evidence="8">2.7.7.8</ecNumber>
    </recommendedName>
    <alternativeName>
        <fullName evidence="8">Polynucleotide phosphorylase</fullName>
        <shortName evidence="8">PNPase</shortName>
    </alternativeName>
</protein>
<dbReference type="FunFam" id="3.30.230.70:FF:000029">
    <property type="entry name" value="Polyribonucleotide nucleotidyltransferase"/>
    <property type="match status" value="1"/>
</dbReference>